<evidence type="ECO:0000313" key="2">
    <source>
        <dbReference type="EMBL" id="AIC14857.1"/>
    </source>
</evidence>
<organism evidence="2 3">
    <name type="scientific">Nitrososphaera viennensis EN76</name>
    <dbReference type="NCBI Taxonomy" id="926571"/>
    <lineage>
        <taxon>Archaea</taxon>
        <taxon>Nitrososphaerota</taxon>
        <taxon>Nitrososphaeria</taxon>
        <taxon>Nitrososphaerales</taxon>
        <taxon>Nitrososphaeraceae</taxon>
        <taxon>Nitrososphaera</taxon>
    </lineage>
</organism>
<keyword evidence="1" id="KW-1133">Transmembrane helix</keyword>
<feature type="transmembrane region" description="Helical" evidence="1">
    <location>
        <begin position="6"/>
        <end position="28"/>
    </location>
</feature>
<keyword evidence="1" id="KW-0472">Membrane</keyword>
<dbReference type="KEGG" id="nvn:NVIE_006530"/>
<accession>A0A060HNU1</accession>
<proteinExistence type="predicted"/>
<evidence type="ECO:0000313" key="3">
    <source>
        <dbReference type="Proteomes" id="UP000027093"/>
    </source>
</evidence>
<dbReference type="HOGENOM" id="CLU_3338601_0_0_2"/>
<dbReference type="AlphaFoldDB" id="A0A060HNU1"/>
<sequence>MQPGGYYYEFMLIATFLGIGFGLGYSFIHLLRKYRKS</sequence>
<protein>
    <submittedName>
        <fullName evidence="2">Uncharacterized protein</fullName>
    </submittedName>
</protein>
<name>A0A060HNU1_9ARCH</name>
<gene>
    <name evidence="2" type="ORF">NVIE_006530</name>
</gene>
<reference evidence="2 3" key="1">
    <citation type="journal article" date="2014" name="Int. J. Syst. Evol. Microbiol.">
        <title>Nitrososphaera viennensis gen. nov., sp. nov., an aerobic and mesophilic, ammonia-oxidizing archaeon from soil and a member of the archaeal phylum Thaumarchaeota.</title>
        <authorList>
            <person name="Stieglmeier M."/>
            <person name="Klingl A."/>
            <person name="Alves R.J."/>
            <person name="Rittmann S.K."/>
            <person name="Melcher M."/>
            <person name="Leisch N."/>
            <person name="Schleper C."/>
        </authorList>
    </citation>
    <scope>NUCLEOTIDE SEQUENCE [LARGE SCALE GENOMIC DNA]</scope>
    <source>
        <strain evidence="2">EN76</strain>
    </source>
</reference>
<evidence type="ECO:0000256" key="1">
    <source>
        <dbReference type="SAM" id="Phobius"/>
    </source>
</evidence>
<dbReference type="EMBL" id="CP007536">
    <property type="protein sequence ID" value="AIC14857.1"/>
    <property type="molecule type" value="Genomic_DNA"/>
</dbReference>
<keyword evidence="3" id="KW-1185">Reference proteome</keyword>
<dbReference type="Proteomes" id="UP000027093">
    <property type="component" value="Chromosome"/>
</dbReference>
<keyword evidence="1" id="KW-0812">Transmembrane</keyword>